<dbReference type="AlphaFoldDB" id="A0A8H4IRM7"/>
<proteinExistence type="predicted"/>
<keyword evidence="1" id="KW-0732">Signal</keyword>
<feature type="chain" id="PRO_5036430844" evidence="1">
    <location>
        <begin position="17"/>
        <end position="360"/>
    </location>
</feature>
<comment type="caution">
    <text evidence="3">The sequence shown here is derived from an EMBL/GenBank/DDBJ whole genome shotgun (WGS) entry which is preliminary data.</text>
</comment>
<evidence type="ECO:0000313" key="4">
    <source>
        <dbReference type="Proteomes" id="UP000572817"/>
    </source>
</evidence>
<reference evidence="3 4" key="1">
    <citation type="submission" date="2020-04" db="EMBL/GenBank/DDBJ databases">
        <title>Genome Assembly and Annotation of Botryosphaeria dothidea sdau 11-99, a Latent Pathogen of Apple Fruit Ring Rot in China.</title>
        <authorList>
            <person name="Yu C."/>
            <person name="Diao Y."/>
            <person name="Lu Q."/>
            <person name="Zhao J."/>
            <person name="Cui S."/>
            <person name="Peng C."/>
            <person name="He B."/>
            <person name="Liu H."/>
        </authorList>
    </citation>
    <scope>NUCLEOTIDE SEQUENCE [LARGE SCALE GENOMIC DNA]</scope>
    <source>
        <strain evidence="3">Sdau11-99</strain>
        <strain evidence="4">sdau11-99</strain>
    </source>
</reference>
<accession>A0A8H4IRM7</accession>
<evidence type="ECO:0000313" key="3">
    <source>
        <dbReference type="EMBL" id="KAF4305104.1"/>
    </source>
</evidence>
<dbReference type="OrthoDB" id="3482317at2759"/>
<gene>
    <name evidence="3" type="ORF">GTA08_BOTSDO07330</name>
    <name evidence="2" type="ORF">GTA08_BOTSDO11523</name>
</gene>
<keyword evidence="4" id="KW-1185">Reference proteome</keyword>
<evidence type="ECO:0000313" key="2">
    <source>
        <dbReference type="EMBL" id="KAF4301166.1"/>
    </source>
</evidence>
<name>A0A8H4IRM7_9PEZI</name>
<dbReference type="EMBL" id="WWBZ02000040">
    <property type="protein sequence ID" value="KAF4305104.1"/>
    <property type="molecule type" value="Genomic_DNA"/>
</dbReference>
<evidence type="ECO:0000256" key="1">
    <source>
        <dbReference type="SAM" id="SignalP"/>
    </source>
</evidence>
<sequence>MWKALLLAAFPLAAIARREAQLGRRSWPDEGFKGIYWEHADNVTICSKEKRDVLMQTVKNLDVLLGNSQDSPAEIEWSTRPEWERFMGGRRNGVDKSQPKHNRFIDEGKPNYVDKLQKVRANILSSIAAAASFPRNGHKKPEIPGQPSMRRITFLCEGPGERIPGHCADTQRRPAAYTTVPEPDGSMGWSITFCDRFFEFAGGDTPHTFLDRVLADGYNANIKRLETYEHMMLHEYMIMGHPVHIIDEQDILPSVGGHLVNVYGATWSSEFAHVKYLTEESVNTKVATNADNYAWLHRVPRPVQEHVSLSVNDLAYIVAVTNGRLNSDGTCGCSNGSDGTVFPAVPEGRTYESLSVGESV</sequence>
<dbReference type="Proteomes" id="UP000572817">
    <property type="component" value="Unassembled WGS sequence"/>
</dbReference>
<organism evidence="3 4">
    <name type="scientific">Botryosphaeria dothidea</name>
    <dbReference type="NCBI Taxonomy" id="55169"/>
    <lineage>
        <taxon>Eukaryota</taxon>
        <taxon>Fungi</taxon>
        <taxon>Dikarya</taxon>
        <taxon>Ascomycota</taxon>
        <taxon>Pezizomycotina</taxon>
        <taxon>Dothideomycetes</taxon>
        <taxon>Dothideomycetes incertae sedis</taxon>
        <taxon>Botryosphaeriales</taxon>
        <taxon>Botryosphaeriaceae</taxon>
        <taxon>Botryosphaeria</taxon>
    </lineage>
</organism>
<protein>
    <submittedName>
        <fullName evidence="3">Uncharacterized protein</fullName>
    </submittedName>
</protein>
<feature type="signal peptide" evidence="1">
    <location>
        <begin position="1"/>
        <end position="16"/>
    </location>
</feature>
<dbReference type="EMBL" id="WWBZ02000082">
    <property type="protein sequence ID" value="KAF4301166.1"/>
    <property type="molecule type" value="Genomic_DNA"/>
</dbReference>